<keyword evidence="2 6" id="KW-0963">Cytoplasm</keyword>
<dbReference type="EC" id="2.1.1.-" evidence="6"/>
<dbReference type="KEGG" id="wcp:H9Q76_05685"/>
<keyword evidence="3 6" id="KW-0489">Methyltransferase</keyword>
<accession>A0A7G9FQD2</accession>
<sequence length="334" mass="36928">MMWTKLTIDTTVEAVDLISAFLDEKGVEGVMIEDHVPLTEEDKAAMFVDIPLVDGVDDGTAKVSCYIDDSFNIETLRADIAAELTRLEAFIPVGSKNITLSNTEDKDWMNNWKQFFHPIRLYDDIVIKPTWETVEDAKPDDIVIEIDPGIAFGTGSHETTKLCIGQLKKYLKPGDMVFDVGCGSGILSMIASRLGAGFVHGMDIDELAVRASEENAKLNHMGEDKIKFSCGNLLADNYIGKGTTFQLDRSTIKETQHLDVDRQYDIVVANILADVIVPLSAVIGPYLKDDGYFITSGILDVKENDVTDAMKANGFEVIDVVHMNDWVSVIGRKK</sequence>
<dbReference type="GO" id="GO:0008276">
    <property type="term" value="F:protein methyltransferase activity"/>
    <property type="evidence" value="ECO:0007669"/>
    <property type="project" value="UniProtKB-UniRule"/>
</dbReference>
<keyword evidence="5 6" id="KW-0949">S-adenosyl-L-methionine</keyword>
<dbReference type="RefSeq" id="WP_021984333.1">
    <property type="nucleotide sequence ID" value="NZ_CP060632.1"/>
</dbReference>
<comment type="subcellular location">
    <subcellularLocation>
        <location evidence="6">Cytoplasm</location>
    </subcellularLocation>
</comment>
<keyword evidence="7" id="KW-0689">Ribosomal protein</keyword>
<dbReference type="HAMAP" id="MF_00735">
    <property type="entry name" value="Methyltr_PrmA"/>
    <property type="match status" value="1"/>
</dbReference>
<dbReference type="EMBL" id="CP060632">
    <property type="protein sequence ID" value="QNM00764.1"/>
    <property type="molecule type" value="Genomic_DNA"/>
</dbReference>
<evidence type="ECO:0000256" key="5">
    <source>
        <dbReference type="ARBA" id="ARBA00022691"/>
    </source>
</evidence>
<keyword evidence="4 6" id="KW-0808">Transferase</keyword>
<dbReference type="GO" id="GO:0005737">
    <property type="term" value="C:cytoplasm"/>
    <property type="evidence" value="ECO:0007669"/>
    <property type="project" value="UniProtKB-SubCell"/>
</dbReference>
<comment type="catalytic activity">
    <reaction evidence="6">
        <text>L-lysyl-[protein] + 3 S-adenosyl-L-methionine = N(6),N(6),N(6)-trimethyl-L-lysyl-[protein] + 3 S-adenosyl-L-homocysteine + 3 H(+)</text>
        <dbReference type="Rhea" id="RHEA:54192"/>
        <dbReference type="Rhea" id="RHEA-COMP:9752"/>
        <dbReference type="Rhea" id="RHEA-COMP:13826"/>
        <dbReference type="ChEBI" id="CHEBI:15378"/>
        <dbReference type="ChEBI" id="CHEBI:29969"/>
        <dbReference type="ChEBI" id="CHEBI:57856"/>
        <dbReference type="ChEBI" id="CHEBI:59789"/>
        <dbReference type="ChEBI" id="CHEBI:61961"/>
    </reaction>
</comment>
<dbReference type="PANTHER" id="PTHR43648">
    <property type="entry name" value="ELECTRON TRANSFER FLAVOPROTEIN BETA SUBUNIT LYSINE METHYLTRANSFERASE"/>
    <property type="match status" value="1"/>
</dbReference>
<feature type="binding site" evidence="6">
    <location>
        <position position="203"/>
    </location>
    <ligand>
        <name>S-adenosyl-L-methionine</name>
        <dbReference type="ChEBI" id="CHEBI:59789"/>
    </ligand>
</feature>
<dbReference type="NCBIfam" id="TIGR00406">
    <property type="entry name" value="prmA"/>
    <property type="match status" value="1"/>
</dbReference>
<evidence type="ECO:0000256" key="1">
    <source>
        <dbReference type="ARBA" id="ARBA00009741"/>
    </source>
</evidence>
<feature type="binding site" evidence="6">
    <location>
        <position position="160"/>
    </location>
    <ligand>
        <name>S-adenosyl-L-methionine</name>
        <dbReference type="ChEBI" id="CHEBI:59789"/>
    </ligand>
</feature>
<feature type="binding site" evidence="6">
    <location>
        <position position="181"/>
    </location>
    <ligand>
        <name>S-adenosyl-L-methionine</name>
        <dbReference type="ChEBI" id="CHEBI:59789"/>
    </ligand>
</feature>
<dbReference type="Gene3D" id="3.40.50.150">
    <property type="entry name" value="Vaccinia Virus protein VP39"/>
    <property type="match status" value="1"/>
</dbReference>
<dbReference type="InterPro" id="IPR004498">
    <property type="entry name" value="Ribosomal_PrmA_MeTrfase"/>
</dbReference>
<evidence type="ECO:0000256" key="2">
    <source>
        <dbReference type="ARBA" id="ARBA00022490"/>
    </source>
</evidence>
<gene>
    <name evidence="6 7" type="primary">prmA</name>
    <name evidence="7" type="ORF">H9Q76_05685</name>
</gene>
<dbReference type="SUPFAM" id="SSF53335">
    <property type="entry name" value="S-adenosyl-L-methionine-dependent methyltransferases"/>
    <property type="match status" value="1"/>
</dbReference>
<evidence type="ECO:0000313" key="7">
    <source>
        <dbReference type="EMBL" id="QNM00764.1"/>
    </source>
</evidence>
<dbReference type="InterPro" id="IPR050078">
    <property type="entry name" value="Ribosomal_L11_MeTrfase_PrmA"/>
</dbReference>
<dbReference type="GO" id="GO:0005840">
    <property type="term" value="C:ribosome"/>
    <property type="evidence" value="ECO:0007669"/>
    <property type="project" value="UniProtKB-KW"/>
</dbReference>
<dbReference type="GO" id="GO:0032259">
    <property type="term" value="P:methylation"/>
    <property type="evidence" value="ECO:0007669"/>
    <property type="project" value="UniProtKB-KW"/>
</dbReference>
<protein>
    <recommendedName>
        <fullName evidence="6">Ribosomal protein L11 methyltransferase</fullName>
        <shortName evidence="6">L11 Mtase</shortName>
        <ecNumber evidence="6">2.1.1.-</ecNumber>
    </recommendedName>
</protein>
<evidence type="ECO:0000256" key="3">
    <source>
        <dbReference type="ARBA" id="ARBA00022603"/>
    </source>
</evidence>
<reference evidence="7 8" key="1">
    <citation type="submission" date="2020-08" db="EMBL/GenBank/DDBJ databases">
        <authorList>
            <person name="Liu C."/>
            <person name="Sun Q."/>
        </authorList>
    </citation>
    <scope>NUCLEOTIDE SEQUENCE [LARGE SCALE GENOMIC DNA]</scope>
    <source>
        <strain evidence="7 8">NSJ-4</strain>
    </source>
</reference>
<feature type="binding site" evidence="6">
    <location>
        <position position="270"/>
    </location>
    <ligand>
        <name>S-adenosyl-L-methionine</name>
        <dbReference type="ChEBI" id="CHEBI:59789"/>
    </ligand>
</feature>
<name>A0A7G9FQD2_9FIRM</name>
<dbReference type="PIRSF" id="PIRSF000401">
    <property type="entry name" value="RPL11_MTase"/>
    <property type="match status" value="1"/>
</dbReference>
<dbReference type="AlphaFoldDB" id="A0A7G9FQD2"/>
<proteinExistence type="inferred from homology"/>
<keyword evidence="8" id="KW-1185">Reference proteome</keyword>
<keyword evidence="7" id="KW-0687">Ribonucleoprotein</keyword>
<evidence type="ECO:0000256" key="6">
    <source>
        <dbReference type="HAMAP-Rule" id="MF_00735"/>
    </source>
</evidence>
<comment type="function">
    <text evidence="6">Methylates ribosomal protein L11.</text>
</comment>
<dbReference type="PANTHER" id="PTHR43648:SF1">
    <property type="entry name" value="ELECTRON TRANSFER FLAVOPROTEIN BETA SUBUNIT LYSINE METHYLTRANSFERASE"/>
    <property type="match status" value="1"/>
</dbReference>
<evidence type="ECO:0000313" key="8">
    <source>
        <dbReference type="Proteomes" id="UP000515819"/>
    </source>
</evidence>
<dbReference type="InterPro" id="IPR029063">
    <property type="entry name" value="SAM-dependent_MTases_sf"/>
</dbReference>
<organism evidence="7 8">
    <name type="scientific">Wujia chipingensis</name>
    <dbReference type="NCBI Taxonomy" id="2763670"/>
    <lineage>
        <taxon>Bacteria</taxon>
        <taxon>Bacillati</taxon>
        <taxon>Bacillota</taxon>
        <taxon>Clostridia</taxon>
        <taxon>Lachnospirales</taxon>
        <taxon>Lachnospiraceae</taxon>
        <taxon>Wujia</taxon>
    </lineage>
</organism>
<evidence type="ECO:0000256" key="4">
    <source>
        <dbReference type="ARBA" id="ARBA00022679"/>
    </source>
</evidence>
<dbReference type="Proteomes" id="UP000515819">
    <property type="component" value="Chromosome"/>
</dbReference>
<dbReference type="Pfam" id="PF06325">
    <property type="entry name" value="PrmA"/>
    <property type="match status" value="1"/>
</dbReference>
<comment type="similarity">
    <text evidence="1 6">Belongs to the methyltransferase superfamily. PrmA family.</text>
</comment>
<dbReference type="CDD" id="cd02440">
    <property type="entry name" value="AdoMet_MTases"/>
    <property type="match status" value="1"/>
</dbReference>